<evidence type="ECO:0000256" key="4">
    <source>
        <dbReference type="ARBA" id="ARBA00022989"/>
    </source>
</evidence>
<evidence type="ECO:0000313" key="8">
    <source>
        <dbReference type="Proteomes" id="UP001314635"/>
    </source>
</evidence>
<name>A0ABS5G8W0_9BRAD</name>
<dbReference type="PANTHER" id="PTHR30086">
    <property type="entry name" value="ARGININE EXPORTER PROTEIN ARGO"/>
    <property type="match status" value="1"/>
</dbReference>
<evidence type="ECO:0000313" key="7">
    <source>
        <dbReference type="EMBL" id="MBR1137751.1"/>
    </source>
</evidence>
<dbReference type="Proteomes" id="UP001314635">
    <property type="component" value="Unassembled WGS sequence"/>
</dbReference>
<feature type="transmembrane region" description="Helical" evidence="6">
    <location>
        <begin position="175"/>
        <end position="197"/>
    </location>
</feature>
<keyword evidence="8" id="KW-1185">Reference proteome</keyword>
<protein>
    <submittedName>
        <fullName evidence="7">LysE family transporter</fullName>
    </submittedName>
</protein>
<evidence type="ECO:0000256" key="5">
    <source>
        <dbReference type="ARBA" id="ARBA00023136"/>
    </source>
</evidence>
<feature type="transmembrane region" description="Helical" evidence="6">
    <location>
        <begin position="107"/>
        <end position="129"/>
    </location>
</feature>
<comment type="subcellular location">
    <subcellularLocation>
        <location evidence="1">Cell membrane</location>
        <topology evidence="1">Multi-pass membrane protein</topology>
    </subcellularLocation>
</comment>
<evidence type="ECO:0000256" key="1">
    <source>
        <dbReference type="ARBA" id="ARBA00004651"/>
    </source>
</evidence>
<comment type="caution">
    <text evidence="7">The sequence shown here is derived from an EMBL/GenBank/DDBJ whole genome shotgun (WGS) entry which is preliminary data.</text>
</comment>
<sequence>MVDGNMDLLTFVLSTAALLATPGPTNTLLATAGASRGARASAHLLLAELAGYLLAILLLRVVLGPVLATAPLVGHALRVVVVLYLLHLATSLWRHGGAGHSDAAAVTLRRVFITTLFNPKAIIFAFTLLPAPGAGIELLPFAVALGCSTIMIGGGWLVLGATLRRGLGQVMPATLGYRCSAAALALLACVILAPALAVP</sequence>
<accession>A0ABS5G8W0</accession>
<dbReference type="InterPro" id="IPR001123">
    <property type="entry name" value="LeuE-type"/>
</dbReference>
<keyword evidence="2" id="KW-1003">Cell membrane</keyword>
<feature type="transmembrane region" description="Helical" evidence="6">
    <location>
        <begin position="141"/>
        <end position="163"/>
    </location>
</feature>
<evidence type="ECO:0000256" key="3">
    <source>
        <dbReference type="ARBA" id="ARBA00022692"/>
    </source>
</evidence>
<proteinExistence type="predicted"/>
<evidence type="ECO:0000256" key="2">
    <source>
        <dbReference type="ARBA" id="ARBA00022475"/>
    </source>
</evidence>
<evidence type="ECO:0000256" key="6">
    <source>
        <dbReference type="SAM" id="Phobius"/>
    </source>
</evidence>
<dbReference type="EMBL" id="JAFCLK010000016">
    <property type="protein sequence ID" value="MBR1137751.1"/>
    <property type="molecule type" value="Genomic_DNA"/>
</dbReference>
<keyword evidence="3 6" id="KW-0812">Transmembrane</keyword>
<dbReference type="Pfam" id="PF01810">
    <property type="entry name" value="LysE"/>
    <property type="match status" value="1"/>
</dbReference>
<keyword evidence="4 6" id="KW-1133">Transmembrane helix</keyword>
<gene>
    <name evidence="7" type="ORF">JQ619_18435</name>
</gene>
<feature type="transmembrane region" description="Helical" evidence="6">
    <location>
        <begin position="53"/>
        <end position="86"/>
    </location>
</feature>
<dbReference type="PANTHER" id="PTHR30086:SF20">
    <property type="entry name" value="ARGININE EXPORTER PROTEIN ARGO-RELATED"/>
    <property type="match status" value="1"/>
</dbReference>
<keyword evidence="5 6" id="KW-0472">Membrane</keyword>
<reference evidence="8" key="1">
    <citation type="journal article" date="2021" name="ISME J.">
        <title>Evolutionary origin and ecological implication of a unique nif island in free-living Bradyrhizobium lineages.</title>
        <authorList>
            <person name="Tao J."/>
        </authorList>
    </citation>
    <scope>NUCLEOTIDE SEQUENCE [LARGE SCALE GENOMIC DNA]</scope>
    <source>
        <strain evidence="8">SZCCT0094</strain>
    </source>
</reference>
<organism evidence="7 8">
    <name type="scientific">Bradyrhizobium denitrificans</name>
    <dbReference type="NCBI Taxonomy" id="2734912"/>
    <lineage>
        <taxon>Bacteria</taxon>
        <taxon>Pseudomonadati</taxon>
        <taxon>Pseudomonadota</taxon>
        <taxon>Alphaproteobacteria</taxon>
        <taxon>Hyphomicrobiales</taxon>
        <taxon>Nitrobacteraceae</taxon>
        <taxon>Bradyrhizobium</taxon>
    </lineage>
</organism>